<keyword evidence="7 17" id="KW-0853">WD repeat</keyword>
<dbReference type="UniPathway" id="UPA00143"/>
<evidence type="ECO:0000256" key="13">
    <source>
        <dbReference type="ARBA" id="ARBA00022786"/>
    </source>
</evidence>
<dbReference type="GO" id="GO:0000974">
    <property type="term" value="C:Prp19 complex"/>
    <property type="evidence" value="ECO:0007669"/>
    <property type="project" value="UniProtKB-UniRule"/>
</dbReference>
<comment type="catalytic activity">
    <reaction evidence="1 18">
        <text>S-ubiquitinyl-[E2 ubiquitin-conjugating enzyme]-L-cysteine + [acceptor protein]-L-lysine = [E2 ubiquitin-conjugating enzyme]-L-cysteine + N(6)-ubiquitinyl-[acceptor protein]-L-lysine.</text>
        <dbReference type="EC" id="2.3.2.27"/>
    </reaction>
</comment>
<dbReference type="PANTHER" id="PTHR43995">
    <property type="entry name" value="PRE-MRNA-PROCESSING FACTOR 19"/>
    <property type="match status" value="1"/>
</dbReference>
<comment type="function">
    <text evidence="18">Ubiquitin-protein ligase which is mainly involved pre-mRNA splicing and DNA repair. Required for pre-mRNA splicing as component of the spliceosome.</text>
</comment>
<evidence type="ECO:0000313" key="22">
    <source>
        <dbReference type="WBParaSite" id="BPAG_0000096301-mRNA-1"/>
    </source>
</evidence>
<dbReference type="InterPro" id="IPR013083">
    <property type="entry name" value="Znf_RING/FYVE/PHD"/>
</dbReference>
<feature type="repeat" description="WD" evidence="17">
    <location>
        <begin position="389"/>
        <end position="430"/>
    </location>
</feature>
<evidence type="ECO:0000256" key="14">
    <source>
        <dbReference type="ARBA" id="ARBA00023187"/>
    </source>
</evidence>
<dbReference type="Proteomes" id="UP000278627">
    <property type="component" value="Unassembled WGS sequence"/>
</dbReference>
<comment type="subcellular location">
    <subcellularLocation>
        <location evidence="2">Nucleus</location>
        <location evidence="2">Nucleoplasm</location>
    </subcellularLocation>
</comment>
<feature type="domain" description="U-box" evidence="19">
    <location>
        <begin position="4"/>
        <end position="72"/>
    </location>
</feature>
<evidence type="ECO:0000256" key="3">
    <source>
        <dbReference type="ARBA" id="ARBA00004906"/>
    </source>
</evidence>
<dbReference type="AlphaFoldDB" id="A0A0N4SYX7"/>
<dbReference type="GO" id="GO:0006281">
    <property type="term" value="P:DNA repair"/>
    <property type="evidence" value="ECO:0007669"/>
    <property type="project" value="UniProtKB-KW"/>
</dbReference>
<evidence type="ECO:0000313" key="21">
    <source>
        <dbReference type="Proteomes" id="UP000278627"/>
    </source>
</evidence>
<keyword evidence="21" id="KW-1185">Reference proteome</keyword>
<keyword evidence="8 18" id="KW-0507">mRNA processing</keyword>
<dbReference type="InterPro" id="IPR038959">
    <property type="entry name" value="Prp19"/>
</dbReference>
<accession>A0A0N4SYX7</accession>
<dbReference type="GO" id="GO:0005654">
    <property type="term" value="C:nucleoplasm"/>
    <property type="evidence" value="ECO:0007669"/>
    <property type="project" value="UniProtKB-SubCell"/>
</dbReference>
<name>A0A0N4SYX7_BRUPA</name>
<dbReference type="SUPFAM" id="SSF50978">
    <property type="entry name" value="WD40 repeat-like"/>
    <property type="match status" value="1"/>
</dbReference>
<organism evidence="22">
    <name type="scientific">Brugia pahangi</name>
    <name type="common">Filarial nematode worm</name>
    <dbReference type="NCBI Taxonomy" id="6280"/>
    <lineage>
        <taxon>Eukaryota</taxon>
        <taxon>Metazoa</taxon>
        <taxon>Ecdysozoa</taxon>
        <taxon>Nematoda</taxon>
        <taxon>Chromadorea</taxon>
        <taxon>Rhabditida</taxon>
        <taxon>Spirurina</taxon>
        <taxon>Spiruromorpha</taxon>
        <taxon>Filarioidea</taxon>
        <taxon>Onchocercidae</taxon>
        <taxon>Brugia</taxon>
    </lineage>
</organism>
<evidence type="ECO:0000256" key="1">
    <source>
        <dbReference type="ARBA" id="ARBA00000900"/>
    </source>
</evidence>
<evidence type="ECO:0000259" key="19">
    <source>
        <dbReference type="SMART" id="SM00504"/>
    </source>
</evidence>
<dbReference type="GO" id="GO:0070534">
    <property type="term" value="P:protein K63-linked ubiquitination"/>
    <property type="evidence" value="ECO:0007669"/>
    <property type="project" value="UniProtKB-UniRule"/>
</dbReference>
<dbReference type="Gene3D" id="3.30.40.10">
    <property type="entry name" value="Zinc/RING finger domain, C3HC4 (zinc finger)"/>
    <property type="match status" value="1"/>
</dbReference>
<dbReference type="STRING" id="6280.A0A0N4SYX7"/>
<evidence type="ECO:0000256" key="9">
    <source>
        <dbReference type="ARBA" id="ARBA00022679"/>
    </source>
</evidence>
<dbReference type="SMART" id="SM00504">
    <property type="entry name" value="Ubox"/>
    <property type="match status" value="1"/>
</dbReference>
<keyword evidence="14 18" id="KW-0508">mRNA splicing</keyword>
<dbReference type="GO" id="GO:0000398">
    <property type="term" value="P:mRNA splicing, via spliceosome"/>
    <property type="evidence" value="ECO:0007669"/>
    <property type="project" value="InterPro"/>
</dbReference>
<dbReference type="PRINTS" id="PR00320">
    <property type="entry name" value="GPROTEINBRPT"/>
</dbReference>
<dbReference type="PANTHER" id="PTHR43995:SF1">
    <property type="entry name" value="PRE-MRNA-PROCESSING FACTOR 19"/>
    <property type="match status" value="1"/>
</dbReference>
<keyword evidence="10 18" id="KW-0747">Spliceosome</keyword>
<evidence type="ECO:0000256" key="5">
    <source>
        <dbReference type="ARBA" id="ARBA00012483"/>
    </source>
</evidence>
<dbReference type="SUPFAM" id="SSF57850">
    <property type="entry name" value="RING/U-box"/>
    <property type="match status" value="1"/>
</dbReference>
<reference evidence="22" key="1">
    <citation type="submission" date="2017-02" db="UniProtKB">
        <authorList>
            <consortium name="WormBaseParasite"/>
        </authorList>
    </citation>
    <scope>IDENTIFICATION</scope>
</reference>
<dbReference type="PROSITE" id="PS50082">
    <property type="entry name" value="WD_REPEATS_2"/>
    <property type="match status" value="4"/>
</dbReference>
<dbReference type="EC" id="2.3.2.27" evidence="5 18"/>
<evidence type="ECO:0000256" key="18">
    <source>
        <dbReference type="RuleBase" id="RU367101"/>
    </source>
</evidence>
<keyword evidence="15 18" id="KW-0234">DNA repair</keyword>
<evidence type="ECO:0000313" key="20">
    <source>
        <dbReference type="EMBL" id="VDN82150.1"/>
    </source>
</evidence>
<keyword evidence="13 18" id="KW-0833">Ubl conjugation pathway</keyword>
<dbReference type="InterPro" id="IPR020472">
    <property type="entry name" value="WD40_PAC1"/>
</dbReference>
<dbReference type="InterPro" id="IPR013915">
    <property type="entry name" value="Prp19_cc"/>
</dbReference>
<evidence type="ECO:0000256" key="2">
    <source>
        <dbReference type="ARBA" id="ARBA00004642"/>
    </source>
</evidence>
<dbReference type="GO" id="GO:0005737">
    <property type="term" value="C:cytoplasm"/>
    <property type="evidence" value="ECO:0007669"/>
    <property type="project" value="TreeGrafter"/>
</dbReference>
<reference evidence="20 21" key="2">
    <citation type="submission" date="2018-11" db="EMBL/GenBank/DDBJ databases">
        <authorList>
            <consortium name="Pathogen Informatics"/>
        </authorList>
    </citation>
    <scope>NUCLEOTIDE SEQUENCE [LARGE SCALE GENOMIC DNA]</scope>
</reference>
<dbReference type="InterPro" id="IPR003613">
    <property type="entry name" value="Ubox_domain"/>
</dbReference>
<dbReference type="GO" id="GO:0061630">
    <property type="term" value="F:ubiquitin protein ligase activity"/>
    <property type="evidence" value="ECO:0007669"/>
    <property type="project" value="UniProtKB-UniRule"/>
</dbReference>
<evidence type="ECO:0000256" key="15">
    <source>
        <dbReference type="ARBA" id="ARBA00023204"/>
    </source>
</evidence>
<comment type="pathway">
    <text evidence="3 18">Protein modification; protein ubiquitination.</text>
</comment>
<dbReference type="EMBL" id="UZAD01000058">
    <property type="protein sequence ID" value="VDN82150.1"/>
    <property type="molecule type" value="Genomic_DNA"/>
</dbReference>
<keyword evidence="12 18" id="KW-0227">DNA damage</keyword>
<dbReference type="PROSITE" id="PS00678">
    <property type="entry name" value="WD_REPEATS_1"/>
    <property type="match status" value="1"/>
</dbReference>
<dbReference type="InterPro" id="IPR055340">
    <property type="entry name" value="RING-Ubox_PRP19"/>
</dbReference>
<gene>
    <name evidence="20" type="ORF">BPAG_LOCUS964</name>
</gene>
<dbReference type="SMART" id="SM00320">
    <property type="entry name" value="WD40"/>
    <property type="match status" value="7"/>
</dbReference>
<keyword evidence="16 18" id="KW-0539">Nucleus</keyword>
<dbReference type="CDD" id="cd00200">
    <property type="entry name" value="WD40"/>
    <property type="match status" value="1"/>
</dbReference>
<evidence type="ECO:0000256" key="6">
    <source>
        <dbReference type="ARBA" id="ARBA00015618"/>
    </source>
</evidence>
<feature type="repeat" description="WD" evidence="17">
    <location>
        <begin position="260"/>
        <end position="294"/>
    </location>
</feature>
<feature type="repeat" description="WD" evidence="17">
    <location>
        <begin position="473"/>
        <end position="509"/>
    </location>
</feature>
<evidence type="ECO:0000256" key="11">
    <source>
        <dbReference type="ARBA" id="ARBA00022737"/>
    </source>
</evidence>
<dbReference type="FunFam" id="3.30.40.10:FF:000027">
    <property type="entry name" value="Pre-mRNA-processing factor 19, putative"/>
    <property type="match status" value="1"/>
</dbReference>
<evidence type="ECO:0000256" key="17">
    <source>
        <dbReference type="PROSITE-ProRule" id="PRU00221"/>
    </source>
</evidence>
<evidence type="ECO:0000256" key="10">
    <source>
        <dbReference type="ARBA" id="ARBA00022728"/>
    </source>
</evidence>
<keyword evidence="11" id="KW-0677">Repeat</keyword>
<evidence type="ECO:0000256" key="4">
    <source>
        <dbReference type="ARBA" id="ARBA00006388"/>
    </source>
</evidence>
<dbReference type="InterPro" id="IPR036322">
    <property type="entry name" value="WD40_repeat_dom_sf"/>
</dbReference>
<dbReference type="PROSITE" id="PS50294">
    <property type="entry name" value="WD_REPEATS_REGION"/>
    <property type="match status" value="3"/>
</dbReference>
<proteinExistence type="inferred from homology"/>
<dbReference type="Gene3D" id="2.130.10.10">
    <property type="entry name" value="YVTN repeat-like/Quinoprotein amine dehydrogenase"/>
    <property type="match status" value="1"/>
</dbReference>
<dbReference type="GO" id="GO:0071006">
    <property type="term" value="C:U2-type catalytic step 1 spliceosome"/>
    <property type="evidence" value="ECO:0007669"/>
    <property type="project" value="TreeGrafter"/>
</dbReference>
<dbReference type="Pfam" id="PF08606">
    <property type="entry name" value="Prp19"/>
    <property type="match status" value="1"/>
</dbReference>
<evidence type="ECO:0000256" key="7">
    <source>
        <dbReference type="ARBA" id="ARBA00022574"/>
    </source>
</evidence>
<comment type="subunit">
    <text evidence="18">Homotetramer.</text>
</comment>
<dbReference type="WBParaSite" id="BPAG_0000096301-mRNA-1">
    <property type="protein sequence ID" value="BPAG_0000096301-mRNA-1"/>
    <property type="gene ID" value="BPAG_0000096301"/>
</dbReference>
<evidence type="ECO:0000256" key="16">
    <source>
        <dbReference type="ARBA" id="ARBA00023242"/>
    </source>
</evidence>
<comment type="similarity">
    <text evidence="4 18">Belongs to the WD repeat PRP19 family.</text>
</comment>
<sequence length="509" mass="55825">MSTLYTCSISGEPAEVPVLSPVSGRIFEKRLIVKYINENGTDPFKNEELTIDQLVEIKTDVANAMPRTITATSIPSMLKVLQDEWDACMLNSFMLREQLQNARQELSHTLYQHDAACRVIARLSKELNAAREALSTLKPQAAVDVGNIQDEMETVDEENFYNPSILGVQGINEVVLKKLQDKAATLTVARKQRGKNLPEALSKPEQVKAFMQIACHTGIHSTSVPGLTALDVQDNMILTGGIDKGVVLFNSETETVISTFKGHQKKISAVILHPTKDTCLSASSDGQVRVWSIKGEICRHVIETHESAVTDISLHATGDYVLSVSNDSSWALSDIHSGKTLCRVHSDDKNKVPICCGQFHPDGLIFGTGTADSIVKIWDLKEQTNVANFPGHQGMVKAIAFSENGYYLATGAEDGEVKLWDLRKLKSFKTMTINEGKHTLSGICFDQSGTYLAVAGADVQVIHVKPWTVLSTLTEHKDAVTSVRFGRDAHSVLSVGMDRSLRIYASSQQ</sequence>
<keyword evidence="9 18" id="KW-0808">Transferase</keyword>
<dbReference type="Pfam" id="PF24814">
    <property type="entry name" value="WD40_Prp19"/>
    <property type="match status" value="1"/>
</dbReference>
<dbReference type="InterPro" id="IPR019775">
    <property type="entry name" value="WD40_repeat_CS"/>
</dbReference>
<dbReference type="InterPro" id="IPR001680">
    <property type="entry name" value="WD40_rpt"/>
</dbReference>
<dbReference type="FunFam" id="2.130.10.10:FF:000043">
    <property type="entry name" value="pre-mRNA-processing factor 19"/>
    <property type="match status" value="1"/>
</dbReference>
<evidence type="ECO:0000256" key="8">
    <source>
        <dbReference type="ARBA" id="ARBA00022664"/>
    </source>
</evidence>
<feature type="repeat" description="WD" evidence="17">
    <location>
        <begin position="359"/>
        <end position="388"/>
    </location>
</feature>
<dbReference type="InterPro" id="IPR015943">
    <property type="entry name" value="WD40/YVTN_repeat-like_dom_sf"/>
</dbReference>
<protein>
    <recommendedName>
        <fullName evidence="6 18">Pre-mRNA-processing factor 19</fullName>
        <ecNumber evidence="5 18">2.3.2.27</ecNumber>
    </recommendedName>
</protein>
<dbReference type="CDD" id="cd16656">
    <property type="entry name" value="RING-Ubox_PRP19"/>
    <property type="match status" value="1"/>
</dbReference>
<evidence type="ECO:0000256" key="12">
    <source>
        <dbReference type="ARBA" id="ARBA00022763"/>
    </source>
</evidence>